<dbReference type="GO" id="GO:0004726">
    <property type="term" value="F:non-membrane spanning protein tyrosine phosphatase activity"/>
    <property type="evidence" value="ECO:0007669"/>
    <property type="project" value="TreeGrafter"/>
</dbReference>
<dbReference type="Pfam" id="PF00102">
    <property type="entry name" value="Y_phosphatase"/>
    <property type="match status" value="1"/>
</dbReference>
<dbReference type="PROSITE" id="PS50055">
    <property type="entry name" value="TYR_PHOSPHATASE_PTP"/>
    <property type="match status" value="1"/>
</dbReference>
<evidence type="ECO:0000256" key="1">
    <source>
        <dbReference type="ARBA" id="ARBA00013064"/>
    </source>
</evidence>
<evidence type="ECO:0000256" key="4">
    <source>
        <dbReference type="ARBA" id="ARBA00022999"/>
    </source>
</evidence>
<name>A0A822B851_9BILA</name>
<evidence type="ECO:0000259" key="6">
    <source>
        <dbReference type="PROSITE" id="PS50056"/>
    </source>
</evidence>
<evidence type="ECO:0000256" key="3">
    <source>
        <dbReference type="ARBA" id="ARBA00022912"/>
    </source>
</evidence>
<evidence type="ECO:0000256" key="2">
    <source>
        <dbReference type="ARBA" id="ARBA00022801"/>
    </source>
</evidence>
<organism evidence="7 8">
    <name type="scientific">Rotaria socialis</name>
    <dbReference type="NCBI Taxonomy" id="392032"/>
    <lineage>
        <taxon>Eukaryota</taxon>
        <taxon>Metazoa</taxon>
        <taxon>Spiralia</taxon>
        <taxon>Gnathifera</taxon>
        <taxon>Rotifera</taxon>
        <taxon>Eurotatoria</taxon>
        <taxon>Bdelloidea</taxon>
        <taxon>Philodinida</taxon>
        <taxon>Philodinidae</taxon>
        <taxon>Rotaria</taxon>
    </lineage>
</organism>
<dbReference type="PROSITE" id="PS00383">
    <property type="entry name" value="TYR_PHOSPHATASE_1"/>
    <property type="match status" value="1"/>
</dbReference>
<protein>
    <recommendedName>
        <fullName evidence="1">protein-tyrosine-phosphatase</fullName>
        <ecNumber evidence="1">3.1.3.48</ecNumber>
    </recommendedName>
</protein>
<dbReference type="AlphaFoldDB" id="A0A822B851"/>
<feature type="domain" description="Tyrosine specific protein phosphatases" evidence="6">
    <location>
        <begin position="17"/>
        <end position="95"/>
    </location>
</feature>
<dbReference type="GO" id="GO:0005737">
    <property type="term" value="C:cytoplasm"/>
    <property type="evidence" value="ECO:0007669"/>
    <property type="project" value="TreeGrafter"/>
</dbReference>
<keyword evidence="4" id="KW-0727">SH2 domain</keyword>
<evidence type="ECO:0000313" key="8">
    <source>
        <dbReference type="Proteomes" id="UP000663848"/>
    </source>
</evidence>
<dbReference type="EC" id="3.1.3.48" evidence="1"/>
<dbReference type="GO" id="GO:0035556">
    <property type="term" value="P:intracellular signal transduction"/>
    <property type="evidence" value="ECO:0007669"/>
    <property type="project" value="TreeGrafter"/>
</dbReference>
<dbReference type="PRINTS" id="PR00700">
    <property type="entry name" value="PRTYPHPHTASE"/>
</dbReference>
<keyword evidence="3" id="KW-0904">Protein phosphatase</keyword>
<dbReference type="PANTHER" id="PTHR46257">
    <property type="entry name" value="TYROSINE-PROTEIN PHOSPHATASE CORKSCREW"/>
    <property type="match status" value="1"/>
</dbReference>
<dbReference type="InterPro" id="IPR029021">
    <property type="entry name" value="Prot-tyrosine_phosphatase-like"/>
</dbReference>
<sequence length="118" mass="13435">SPLTINQRDNAQLGILLEFFERIAHLYPIGTNPDAAPMVVHCSAGIGRSGATIAIDAILNRIRMNGLDTEIDIPNLIKHIRSQRSGLVQTERQYELIYRMIEFYVEKLMQLTENQNKQ</sequence>
<dbReference type="InterPro" id="IPR016130">
    <property type="entry name" value="Tyr_Pase_AS"/>
</dbReference>
<keyword evidence="2" id="KW-0378">Hydrolase</keyword>
<dbReference type="EMBL" id="CAJOBR010033594">
    <property type="protein sequence ID" value="CAF5003795.1"/>
    <property type="molecule type" value="Genomic_DNA"/>
</dbReference>
<evidence type="ECO:0000259" key="5">
    <source>
        <dbReference type="PROSITE" id="PS50055"/>
    </source>
</evidence>
<gene>
    <name evidence="7" type="ORF">QYT958_LOCUS38411</name>
</gene>
<dbReference type="Gene3D" id="3.90.190.10">
    <property type="entry name" value="Protein tyrosine phosphatase superfamily"/>
    <property type="match status" value="1"/>
</dbReference>
<feature type="domain" description="Tyrosine-protein phosphatase" evidence="5">
    <location>
        <begin position="1"/>
        <end position="104"/>
    </location>
</feature>
<comment type="caution">
    <text evidence="7">The sequence shown here is derived from an EMBL/GenBank/DDBJ whole genome shotgun (WGS) entry which is preliminary data.</text>
</comment>
<dbReference type="GO" id="GO:0000278">
    <property type="term" value="P:mitotic cell cycle"/>
    <property type="evidence" value="ECO:0007669"/>
    <property type="project" value="TreeGrafter"/>
</dbReference>
<dbReference type="InterPro" id="IPR003595">
    <property type="entry name" value="Tyr_Pase_cat"/>
</dbReference>
<dbReference type="GO" id="GO:0030154">
    <property type="term" value="P:cell differentiation"/>
    <property type="evidence" value="ECO:0007669"/>
    <property type="project" value="TreeGrafter"/>
</dbReference>
<accession>A0A822B851</accession>
<dbReference type="InterPro" id="IPR052123">
    <property type="entry name" value="Non-rcpt_Tyr_Phosphatase"/>
</dbReference>
<dbReference type="SUPFAM" id="SSF52799">
    <property type="entry name" value="(Phosphotyrosine protein) phosphatases II"/>
    <property type="match status" value="1"/>
</dbReference>
<dbReference type="SMART" id="SM00404">
    <property type="entry name" value="PTPc_motif"/>
    <property type="match status" value="1"/>
</dbReference>
<dbReference type="InterPro" id="IPR000387">
    <property type="entry name" value="Tyr_Pase_dom"/>
</dbReference>
<proteinExistence type="predicted"/>
<evidence type="ECO:0000313" key="7">
    <source>
        <dbReference type="EMBL" id="CAF5003795.1"/>
    </source>
</evidence>
<dbReference type="InterPro" id="IPR000242">
    <property type="entry name" value="PTP_cat"/>
</dbReference>
<dbReference type="PANTHER" id="PTHR46257:SF3">
    <property type="entry name" value="TYROSINE-PROTEIN PHOSPHATASE CORKSCREW"/>
    <property type="match status" value="1"/>
</dbReference>
<dbReference type="GO" id="GO:0001784">
    <property type="term" value="F:phosphotyrosine residue binding"/>
    <property type="evidence" value="ECO:0007669"/>
    <property type="project" value="TreeGrafter"/>
</dbReference>
<reference evidence="7" key="1">
    <citation type="submission" date="2021-02" db="EMBL/GenBank/DDBJ databases">
        <authorList>
            <person name="Nowell W R."/>
        </authorList>
    </citation>
    <scope>NUCLEOTIDE SEQUENCE</scope>
</reference>
<dbReference type="Proteomes" id="UP000663848">
    <property type="component" value="Unassembled WGS sequence"/>
</dbReference>
<dbReference type="PROSITE" id="PS50056">
    <property type="entry name" value="TYR_PHOSPHATASE_2"/>
    <property type="match status" value="1"/>
</dbReference>
<feature type="non-terminal residue" evidence="7">
    <location>
        <position position="1"/>
    </location>
</feature>